<protein>
    <submittedName>
        <fullName evidence="3">Addiction module antidote protein</fullName>
    </submittedName>
</protein>
<dbReference type="InterPro" id="IPR007159">
    <property type="entry name" value="SpoVT-AbrB_dom"/>
</dbReference>
<evidence type="ECO:0000313" key="3">
    <source>
        <dbReference type="EMBL" id="BCX46389.1"/>
    </source>
</evidence>
<dbReference type="EMBL" id="AP024702">
    <property type="protein sequence ID" value="BCX46389.1"/>
    <property type="molecule type" value="Genomic_DNA"/>
</dbReference>
<evidence type="ECO:0000313" key="4">
    <source>
        <dbReference type="Proteomes" id="UP001374893"/>
    </source>
</evidence>
<keyword evidence="1" id="KW-0175">Coiled coil</keyword>
<feature type="domain" description="SpoVT-AbrB" evidence="2">
    <location>
        <begin position="8"/>
        <end position="53"/>
    </location>
</feature>
<evidence type="ECO:0000259" key="2">
    <source>
        <dbReference type="SMART" id="SM00966"/>
    </source>
</evidence>
<dbReference type="Proteomes" id="UP001374893">
    <property type="component" value="Chromosome"/>
</dbReference>
<sequence>MNMSLKITSIGNSAGVILPKELLEKLRVSKGDTLFVTETPNGVELSAHDEEVERQMEIAEKLMRENRNLLRKLAQ</sequence>
<dbReference type="NCBIfam" id="TIGR02609">
    <property type="entry name" value="doc_partner"/>
    <property type="match status" value="1"/>
</dbReference>
<name>A0ABM7RHA4_9BACT</name>
<accession>A0ABM7RHA4</accession>
<dbReference type="InterPro" id="IPR037914">
    <property type="entry name" value="SpoVT-AbrB_sf"/>
</dbReference>
<keyword evidence="4" id="KW-1185">Reference proteome</keyword>
<feature type="coiled-coil region" evidence="1">
    <location>
        <begin position="45"/>
        <end position="72"/>
    </location>
</feature>
<reference evidence="3 4" key="1">
    <citation type="submission" date="2021-06" db="EMBL/GenBank/DDBJ databases">
        <title>Complete genome of Haloferula helveola possessing various polysaccharide degrading enzymes.</title>
        <authorList>
            <person name="Takami H."/>
            <person name="Huang C."/>
            <person name="Hamasaki K."/>
        </authorList>
    </citation>
    <scope>NUCLEOTIDE SEQUENCE [LARGE SCALE GENOMIC DNA]</scope>
    <source>
        <strain evidence="3 4">CN-1</strain>
    </source>
</reference>
<dbReference type="Pfam" id="PF04014">
    <property type="entry name" value="MazE_antitoxin"/>
    <property type="match status" value="1"/>
</dbReference>
<evidence type="ECO:0000256" key="1">
    <source>
        <dbReference type="SAM" id="Coils"/>
    </source>
</evidence>
<dbReference type="InterPro" id="IPR013432">
    <property type="entry name" value="Doc_partner"/>
</dbReference>
<gene>
    <name evidence="3" type="ORF">HAHE_02970</name>
</gene>
<dbReference type="SUPFAM" id="SSF89447">
    <property type="entry name" value="AbrB/MazE/MraZ-like"/>
    <property type="match status" value="1"/>
</dbReference>
<organism evidence="3 4">
    <name type="scientific">Haloferula helveola</name>
    <dbReference type="NCBI Taxonomy" id="490095"/>
    <lineage>
        <taxon>Bacteria</taxon>
        <taxon>Pseudomonadati</taxon>
        <taxon>Verrucomicrobiota</taxon>
        <taxon>Verrucomicrobiia</taxon>
        <taxon>Verrucomicrobiales</taxon>
        <taxon>Verrucomicrobiaceae</taxon>
        <taxon>Haloferula</taxon>
    </lineage>
</organism>
<dbReference type="Gene3D" id="2.10.260.10">
    <property type="match status" value="1"/>
</dbReference>
<dbReference type="SMART" id="SM00966">
    <property type="entry name" value="SpoVT_AbrB"/>
    <property type="match status" value="1"/>
</dbReference>
<proteinExistence type="predicted"/>